<feature type="transmembrane region" description="Helical" evidence="2">
    <location>
        <begin position="138"/>
        <end position="158"/>
    </location>
</feature>
<evidence type="ECO:0000256" key="1">
    <source>
        <dbReference type="SAM" id="MobiDB-lite"/>
    </source>
</evidence>
<proteinExistence type="predicted"/>
<feature type="region of interest" description="Disordered" evidence="1">
    <location>
        <begin position="51"/>
        <end position="73"/>
    </location>
</feature>
<keyword evidence="2" id="KW-1133">Transmembrane helix</keyword>
<keyword evidence="2" id="KW-0812">Transmembrane</keyword>
<dbReference type="EMBL" id="JBBMFD010000001">
    <property type="protein sequence ID" value="MEQ2439575.1"/>
    <property type="molecule type" value="Genomic_DNA"/>
</dbReference>
<dbReference type="InterPro" id="IPR021338">
    <property type="entry name" value="DUF2953"/>
</dbReference>
<accession>A0ABV1DYL6</accession>
<evidence type="ECO:0000313" key="4">
    <source>
        <dbReference type="Proteomes" id="UP001489509"/>
    </source>
</evidence>
<reference evidence="3 4" key="1">
    <citation type="submission" date="2024-03" db="EMBL/GenBank/DDBJ databases">
        <title>Human intestinal bacterial collection.</title>
        <authorList>
            <person name="Pauvert C."/>
            <person name="Hitch T.C.A."/>
            <person name="Clavel T."/>
        </authorList>
    </citation>
    <scope>NUCLEOTIDE SEQUENCE [LARGE SCALE GENOMIC DNA]</scope>
    <source>
        <strain evidence="3 4">CLA-JM-H44</strain>
    </source>
</reference>
<feature type="compositionally biased region" description="Basic residues" evidence="1">
    <location>
        <begin position="51"/>
        <end position="61"/>
    </location>
</feature>
<dbReference type="Proteomes" id="UP001489509">
    <property type="component" value="Unassembled WGS sequence"/>
</dbReference>
<feature type="compositionally biased region" description="Basic and acidic residues" evidence="1">
    <location>
        <begin position="62"/>
        <end position="73"/>
    </location>
</feature>
<dbReference type="Pfam" id="PF11167">
    <property type="entry name" value="DUF2953"/>
    <property type="match status" value="1"/>
</dbReference>
<protein>
    <submittedName>
        <fullName evidence="3">DUF2953 domain-containing protein</fullName>
    </submittedName>
</protein>
<comment type="caution">
    <text evidence="3">The sequence shown here is derived from an EMBL/GenBank/DDBJ whole genome shotgun (WGS) entry which is preliminary data.</text>
</comment>
<name>A0ABV1DYL6_9FIRM</name>
<keyword evidence="2" id="KW-0472">Membrane</keyword>
<gene>
    <name evidence="3" type="ORF">WMO26_01890</name>
</gene>
<evidence type="ECO:0000313" key="3">
    <source>
        <dbReference type="EMBL" id="MEQ2439575.1"/>
    </source>
</evidence>
<feature type="transmembrane region" description="Helical" evidence="2">
    <location>
        <begin position="6"/>
        <end position="26"/>
    </location>
</feature>
<organism evidence="3 4">
    <name type="scientific">Solibaculum intestinale</name>
    <dbReference type="NCBI Taxonomy" id="3133165"/>
    <lineage>
        <taxon>Bacteria</taxon>
        <taxon>Bacillati</taxon>
        <taxon>Bacillota</taxon>
        <taxon>Clostridia</taxon>
        <taxon>Eubacteriales</taxon>
        <taxon>Oscillospiraceae</taxon>
        <taxon>Solibaculum</taxon>
    </lineage>
</organism>
<feature type="transmembrane region" description="Helical" evidence="2">
    <location>
        <begin position="178"/>
        <end position="198"/>
    </location>
</feature>
<dbReference type="RefSeq" id="WP_349217833.1">
    <property type="nucleotide sequence ID" value="NZ_JBBMFD010000001.1"/>
</dbReference>
<sequence length="217" mass="24008">MTALAIVGGIVAFLALLLFLPLHLLFRYEEGFFLTIKYAFLKFQVVPQKEKKPKKEKKKKKEPPPGEEAPKKESAFQIILKEEGLSAVVHLLGELAHHTGHAARSTLSRIHVHDVVIDLTVVGEDAADTGIQYGRTCAAVYSAFGVLCNFLAMQIKAFSVIPDFREGAKSRAYLYARIQIRPFFLISSGIGLIWRILVTMIKAKKSKTNTQKGGAVA</sequence>
<evidence type="ECO:0000256" key="2">
    <source>
        <dbReference type="SAM" id="Phobius"/>
    </source>
</evidence>
<keyword evidence="4" id="KW-1185">Reference proteome</keyword>